<dbReference type="PROSITE" id="PS00463">
    <property type="entry name" value="ZN2_CY6_FUNGAL_1"/>
    <property type="match status" value="1"/>
</dbReference>
<dbReference type="CDD" id="cd12148">
    <property type="entry name" value="fungal_TF_MHR"/>
    <property type="match status" value="1"/>
</dbReference>
<dbReference type="Pfam" id="PF04082">
    <property type="entry name" value="Fungal_trans"/>
    <property type="match status" value="1"/>
</dbReference>
<feature type="compositionally biased region" description="Basic and acidic residues" evidence="7">
    <location>
        <begin position="539"/>
        <end position="553"/>
    </location>
</feature>
<evidence type="ECO:0000256" key="2">
    <source>
        <dbReference type="ARBA" id="ARBA00022723"/>
    </source>
</evidence>
<dbReference type="Proteomes" id="UP001244207">
    <property type="component" value="Unassembled WGS sequence"/>
</dbReference>
<dbReference type="PROSITE" id="PS50048">
    <property type="entry name" value="ZN2_CY6_FUNGAL_2"/>
    <property type="match status" value="1"/>
</dbReference>
<feature type="compositionally biased region" description="Polar residues" evidence="7">
    <location>
        <begin position="66"/>
        <end position="75"/>
    </location>
</feature>
<dbReference type="EMBL" id="JAHMHS010000098">
    <property type="protein sequence ID" value="KAK1718866.1"/>
    <property type="molecule type" value="Genomic_DNA"/>
</dbReference>
<evidence type="ECO:0000259" key="8">
    <source>
        <dbReference type="PROSITE" id="PS50048"/>
    </source>
</evidence>
<keyword evidence="3" id="KW-0805">Transcription regulation</keyword>
<dbReference type="InterPro" id="IPR051089">
    <property type="entry name" value="prtT"/>
</dbReference>
<dbReference type="GO" id="GO:0008270">
    <property type="term" value="F:zinc ion binding"/>
    <property type="evidence" value="ECO:0007669"/>
    <property type="project" value="InterPro"/>
</dbReference>
<dbReference type="GO" id="GO:0005634">
    <property type="term" value="C:nucleus"/>
    <property type="evidence" value="ECO:0007669"/>
    <property type="project" value="UniProtKB-SubCell"/>
</dbReference>
<evidence type="ECO:0000313" key="10">
    <source>
        <dbReference type="Proteomes" id="UP001244207"/>
    </source>
</evidence>
<comment type="caution">
    <text evidence="9">The sequence shown here is derived from an EMBL/GenBank/DDBJ whole genome shotgun (WGS) entry which is preliminary data.</text>
</comment>
<dbReference type="SMART" id="SM00906">
    <property type="entry name" value="Fungal_trans"/>
    <property type="match status" value="1"/>
</dbReference>
<dbReference type="CDD" id="cd00067">
    <property type="entry name" value="GAL4"/>
    <property type="match status" value="1"/>
</dbReference>
<dbReference type="GO" id="GO:0000976">
    <property type="term" value="F:transcription cis-regulatory region binding"/>
    <property type="evidence" value="ECO:0007669"/>
    <property type="project" value="TreeGrafter"/>
</dbReference>
<evidence type="ECO:0000256" key="7">
    <source>
        <dbReference type="SAM" id="MobiDB-lite"/>
    </source>
</evidence>
<dbReference type="Gene3D" id="4.10.240.10">
    <property type="entry name" value="Zn(2)-C6 fungal-type DNA-binding domain"/>
    <property type="match status" value="1"/>
</dbReference>
<dbReference type="SMART" id="SM00066">
    <property type="entry name" value="GAL4"/>
    <property type="match status" value="1"/>
</dbReference>
<keyword evidence="10" id="KW-1185">Reference proteome</keyword>
<dbReference type="InterPro" id="IPR007219">
    <property type="entry name" value="XnlR_reg_dom"/>
</dbReference>
<evidence type="ECO:0000256" key="4">
    <source>
        <dbReference type="ARBA" id="ARBA00023125"/>
    </source>
</evidence>
<protein>
    <submittedName>
        <fullName evidence="9">Fungal-specific transcription factor domain-containing protein</fullName>
    </submittedName>
</protein>
<feature type="compositionally biased region" description="Polar residues" evidence="7">
    <location>
        <begin position="83"/>
        <end position="98"/>
    </location>
</feature>
<comment type="subcellular location">
    <subcellularLocation>
        <location evidence="1">Nucleus</location>
    </subcellularLocation>
</comment>
<reference evidence="9" key="1">
    <citation type="submission" date="2021-12" db="EMBL/GenBank/DDBJ databases">
        <title>Comparative genomics, transcriptomics and evolutionary studies reveal genomic signatures of adaptation to plant cell wall in hemibiotrophic fungi.</title>
        <authorList>
            <consortium name="DOE Joint Genome Institute"/>
            <person name="Baroncelli R."/>
            <person name="Diaz J.F."/>
            <person name="Benocci T."/>
            <person name="Peng M."/>
            <person name="Battaglia E."/>
            <person name="Haridas S."/>
            <person name="Andreopoulos W."/>
            <person name="Labutti K."/>
            <person name="Pangilinan J."/>
            <person name="Floch G.L."/>
            <person name="Makela M.R."/>
            <person name="Henrissat B."/>
            <person name="Grigoriev I.V."/>
            <person name="Crouch J.A."/>
            <person name="De Vries R.P."/>
            <person name="Sukno S.A."/>
            <person name="Thon M.R."/>
        </authorList>
    </citation>
    <scope>NUCLEOTIDE SEQUENCE</scope>
    <source>
        <strain evidence="9">CBS 112980</strain>
    </source>
</reference>
<dbReference type="GO" id="GO:0006351">
    <property type="term" value="P:DNA-templated transcription"/>
    <property type="evidence" value="ECO:0007669"/>
    <property type="project" value="InterPro"/>
</dbReference>
<feature type="domain" description="Zn(2)-C6 fungal-type" evidence="8">
    <location>
        <begin position="8"/>
        <end position="40"/>
    </location>
</feature>
<keyword evidence="4" id="KW-0238">DNA-binding</keyword>
<name>A0AAD8UCA4_GLOAC</name>
<dbReference type="GeneID" id="85399546"/>
<dbReference type="PANTHER" id="PTHR31845:SF17">
    <property type="entry name" value="ZN(II)2CYS6 TRANSCRIPTION FACTOR (EUROFUNG)"/>
    <property type="match status" value="1"/>
</dbReference>
<keyword evidence="5" id="KW-0804">Transcription</keyword>
<dbReference type="GO" id="GO:0000981">
    <property type="term" value="F:DNA-binding transcription factor activity, RNA polymerase II-specific"/>
    <property type="evidence" value="ECO:0007669"/>
    <property type="project" value="InterPro"/>
</dbReference>
<gene>
    <name evidence="9" type="ORF">BDZ83DRAFT_786185</name>
</gene>
<dbReference type="RefSeq" id="XP_060361366.1">
    <property type="nucleotide sequence ID" value="XM_060515648.1"/>
</dbReference>
<proteinExistence type="predicted"/>
<evidence type="ECO:0000313" key="9">
    <source>
        <dbReference type="EMBL" id="KAK1718866.1"/>
    </source>
</evidence>
<keyword evidence="6" id="KW-0539">Nucleus</keyword>
<dbReference type="InterPro" id="IPR001138">
    <property type="entry name" value="Zn2Cys6_DnaBD"/>
</dbReference>
<feature type="region of interest" description="Disordered" evidence="7">
    <location>
        <begin position="534"/>
        <end position="553"/>
    </location>
</feature>
<accession>A0AAD8UCA4</accession>
<evidence type="ECO:0000256" key="5">
    <source>
        <dbReference type="ARBA" id="ARBA00023163"/>
    </source>
</evidence>
<feature type="region of interest" description="Disordered" evidence="7">
    <location>
        <begin position="43"/>
        <end position="98"/>
    </location>
</feature>
<feature type="compositionally biased region" description="Basic residues" evidence="7">
    <location>
        <begin position="44"/>
        <end position="59"/>
    </location>
</feature>
<dbReference type="AlphaFoldDB" id="A0AAD8UCA4"/>
<keyword evidence="2" id="KW-0479">Metal-binding</keyword>
<sequence>MASISSKACLQCRSVKMKCITADDETVCDRCNRKSLKCIFQDHRRGRKPGTRITPKRKAQIPTAPVASSPSVQQRQIEERSRQTQAIQRSPDWSNGSLQPAGLFNRAATRGSFSLGSILNASESTTSDAQQEESRIPADDPIQLGLLNSSIASSLFENFMESLNPYISQLDPYLHTLSRIRQESSFLLTAILAAAAKAFNPALYRKLRDHAEDILASTFRKGTKSVETAQAVMILTYWKESEDTRAWMLLGYVIRMGMELGWHRLAPYSPQSIAVTDLERRQARNIERTWLVLFVYDRSMSLQTGKPWMIERSEIIESIEPWCKDAMATPGDRLLGALVTLRLLSSEVFRLLGPRSSRVRARQLHSLESLLAIIKSRIEEWESRWLSVADTGSCHPFLIQFYGTHLRLQLFSLPLQDILAQSDPNMTYHMEALWVSYSSALEMLHLICRHSSWLYFAQDSVHVMTAYSAAFLIKLMLSTSHSITGQIQLAIQSAISGAALVFSQQAAPPGSSCALQSRFLDNIVARISKPSAEASTATDLHEHRDQLRAGERDTTREIGHAAISGRAFNQAEGALSLDFADDETWVRLMAEAGFNAQDGVFFA</sequence>
<organism evidence="9 10">
    <name type="scientific">Glomerella acutata</name>
    <name type="common">Colletotrichum acutatum</name>
    <dbReference type="NCBI Taxonomy" id="27357"/>
    <lineage>
        <taxon>Eukaryota</taxon>
        <taxon>Fungi</taxon>
        <taxon>Dikarya</taxon>
        <taxon>Ascomycota</taxon>
        <taxon>Pezizomycotina</taxon>
        <taxon>Sordariomycetes</taxon>
        <taxon>Hypocreomycetidae</taxon>
        <taxon>Glomerellales</taxon>
        <taxon>Glomerellaceae</taxon>
        <taxon>Colletotrichum</taxon>
        <taxon>Colletotrichum acutatum species complex</taxon>
    </lineage>
</organism>
<dbReference type="SUPFAM" id="SSF57701">
    <property type="entry name" value="Zn2/Cys6 DNA-binding domain"/>
    <property type="match status" value="1"/>
</dbReference>
<dbReference type="PANTHER" id="PTHR31845">
    <property type="entry name" value="FINGER DOMAIN PROTEIN, PUTATIVE-RELATED"/>
    <property type="match status" value="1"/>
</dbReference>
<evidence type="ECO:0000256" key="3">
    <source>
        <dbReference type="ARBA" id="ARBA00023015"/>
    </source>
</evidence>
<evidence type="ECO:0000256" key="1">
    <source>
        <dbReference type="ARBA" id="ARBA00004123"/>
    </source>
</evidence>
<dbReference type="InterPro" id="IPR036864">
    <property type="entry name" value="Zn2-C6_fun-type_DNA-bd_sf"/>
</dbReference>
<evidence type="ECO:0000256" key="6">
    <source>
        <dbReference type="ARBA" id="ARBA00023242"/>
    </source>
</evidence>